<comment type="caution">
    <text evidence="6">The sequence shown here is derived from an EMBL/GenBank/DDBJ whole genome shotgun (WGS) entry which is preliminary data.</text>
</comment>
<dbReference type="InterPro" id="IPR035965">
    <property type="entry name" value="PAS-like_dom_sf"/>
</dbReference>
<dbReference type="InterPro" id="IPR025662">
    <property type="entry name" value="Sigma_54_int_dom_ATP-bd_1"/>
</dbReference>
<dbReference type="PANTHER" id="PTHR32071">
    <property type="entry name" value="TRANSCRIPTIONAL REGULATORY PROTEIN"/>
    <property type="match status" value="1"/>
</dbReference>
<keyword evidence="4" id="KW-0804">Transcription</keyword>
<dbReference type="Pfam" id="PF08448">
    <property type="entry name" value="PAS_4"/>
    <property type="match status" value="1"/>
</dbReference>
<dbReference type="Gene3D" id="1.10.8.60">
    <property type="match status" value="1"/>
</dbReference>
<dbReference type="AlphaFoldDB" id="A0A0M9DJT2"/>
<dbReference type="PANTHER" id="PTHR32071:SF74">
    <property type="entry name" value="TRANSCRIPTIONAL ACTIVATOR ROCR"/>
    <property type="match status" value="1"/>
</dbReference>
<evidence type="ECO:0000313" key="7">
    <source>
        <dbReference type="Proteomes" id="UP000037977"/>
    </source>
</evidence>
<name>A0A0M9DJT2_9BACI</name>
<dbReference type="Gene3D" id="1.10.10.60">
    <property type="entry name" value="Homeodomain-like"/>
    <property type="match status" value="1"/>
</dbReference>
<dbReference type="Proteomes" id="UP000037977">
    <property type="component" value="Unassembled WGS sequence"/>
</dbReference>
<accession>A0A0M9DJT2</accession>
<dbReference type="InterPro" id="IPR013656">
    <property type="entry name" value="PAS_4"/>
</dbReference>
<proteinExistence type="predicted"/>
<keyword evidence="2" id="KW-0067">ATP-binding</keyword>
<dbReference type="OrthoDB" id="9771372at2"/>
<sequence>MKNSEPLLPFYEFIATNVSVGIHAVDLSGKTIIYNTKMKEIEGFHFDELADRSIIEMFSFRQHESTLMRVLQTGKKEINVKQTYWNKNGHEITTINDTFPLFVENKLIGAIEFARDITSLEKLVYQPLRRYDEPLTFDMIKAASESMQQVIEDAKKAAAVKLPVLLIGESGTGKDLVAEGIHHAASPDPEAFVTLVSRRSAQSVLDKLKQLLDEEKDYTFFFERIDFLSLDIQEQLLDMLQSLPQSKYMLIGSVGSDPITLIAEKKLSKSLYYFFAKMAITIPNLTDRKEDILPFVDDYFSRHRERFASQVMELAPDVQELFLQYDWPGNLKELELLLDEIVSFMTNESTVTSDLLPLHFRFKVQQQNTNNREPEFFMFHQNHDVMPLDAYLREAESYYVQNVLNLYEGNITKAANALGMSRQNLQYRIRKIKNNLHSEQ</sequence>
<dbReference type="PROSITE" id="PS50045">
    <property type="entry name" value="SIGMA54_INTERACT_4"/>
    <property type="match status" value="1"/>
</dbReference>
<dbReference type="SUPFAM" id="SSF55785">
    <property type="entry name" value="PYP-like sensor domain (PAS domain)"/>
    <property type="match status" value="1"/>
</dbReference>
<feature type="domain" description="Sigma-54 factor interaction" evidence="5">
    <location>
        <begin position="140"/>
        <end position="343"/>
    </location>
</feature>
<dbReference type="RefSeq" id="WP_053994966.1">
    <property type="nucleotide sequence ID" value="NZ_CP065643.1"/>
</dbReference>
<evidence type="ECO:0000256" key="4">
    <source>
        <dbReference type="ARBA" id="ARBA00023163"/>
    </source>
</evidence>
<gene>
    <name evidence="6" type="ORF">ADM90_10460</name>
</gene>
<dbReference type="NCBIfam" id="TIGR00229">
    <property type="entry name" value="sensory_box"/>
    <property type="match status" value="1"/>
</dbReference>
<dbReference type="Pfam" id="PF25601">
    <property type="entry name" value="AAA_lid_14"/>
    <property type="match status" value="1"/>
</dbReference>
<keyword evidence="1" id="KW-0547">Nucleotide-binding</keyword>
<dbReference type="CDD" id="cd00009">
    <property type="entry name" value="AAA"/>
    <property type="match status" value="1"/>
</dbReference>
<organism evidence="6 7">
    <name type="scientific">Lysinibacillus macroides</name>
    <dbReference type="NCBI Taxonomy" id="33935"/>
    <lineage>
        <taxon>Bacteria</taxon>
        <taxon>Bacillati</taxon>
        <taxon>Bacillota</taxon>
        <taxon>Bacilli</taxon>
        <taxon>Bacillales</taxon>
        <taxon>Bacillaceae</taxon>
        <taxon>Lysinibacillus</taxon>
    </lineage>
</organism>
<evidence type="ECO:0000313" key="6">
    <source>
        <dbReference type="EMBL" id="KOY82063.1"/>
    </source>
</evidence>
<evidence type="ECO:0000259" key="5">
    <source>
        <dbReference type="PROSITE" id="PS50045"/>
    </source>
</evidence>
<dbReference type="InterPro" id="IPR009057">
    <property type="entry name" value="Homeodomain-like_sf"/>
</dbReference>
<dbReference type="GO" id="GO:0005524">
    <property type="term" value="F:ATP binding"/>
    <property type="evidence" value="ECO:0007669"/>
    <property type="project" value="UniProtKB-KW"/>
</dbReference>
<dbReference type="Gene3D" id="3.30.450.20">
    <property type="entry name" value="PAS domain"/>
    <property type="match status" value="1"/>
</dbReference>
<keyword evidence="3" id="KW-0805">Transcription regulation</keyword>
<dbReference type="SUPFAM" id="SSF52540">
    <property type="entry name" value="P-loop containing nucleoside triphosphate hydrolases"/>
    <property type="match status" value="1"/>
</dbReference>
<evidence type="ECO:0000256" key="1">
    <source>
        <dbReference type="ARBA" id="ARBA00022741"/>
    </source>
</evidence>
<dbReference type="PRINTS" id="PR01590">
    <property type="entry name" value="HTHFIS"/>
</dbReference>
<dbReference type="InterPro" id="IPR002078">
    <property type="entry name" value="Sigma_54_int"/>
</dbReference>
<evidence type="ECO:0000256" key="2">
    <source>
        <dbReference type="ARBA" id="ARBA00022840"/>
    </source>
</evidence>
<dbReference type="STRING" id="33935.ADM90_10460"/>
<dbReference type="GO" id="GO:0043565">
    <property type="term" value="F:sequence-specific DNA binding"/>
    <property type="evidence" value="ECO:0007669"/>
    <property type="project" value="InterPro"/>
</dbReference>
<dbReference type="InterPro" id="IPR000014">
    <property type="entry name" value="PAS"/>
</dbReference>
<dbReference type="InterPro" id="IPR058031">
    <property type="entry name" value="AAA_lid_NorR"/>
</dbReference>
<dbReference type="InterPro" id="IPR027417">
    <property type="entry name" value="P-loop_NTPase"/>
</dbReference>
<dbReference type="Gene3D" id="3.40.50.300">
    <property type="entry name" value="P-loop containing nucleotide triphosphate hydrolases"/>
    <property type="match status" value="1"/>
</dbReference>
<protein>
    <submittedName>
        <fullName evidence="6">Transcriptional regulator</fullName>
    </submittedName>
</protein>
<dbReference type="PROSITE" id="PS00675">
    <property type="entry name" value="SIGMA54_INTERACT_1"/>
    <property type="match status" value="1"/>
</dbReference>
<dbReference type="EMBL" id="LGCI01000006">
    <property type="protein sequence ID" value="KOY82063.1"/>
    <property type="molecule type" value="Genomic_DNA"/>
</dbReference>
<dbReference type="Pfam" id="PF14532">
    <property type="entry name" value="Sigma54_activ_2"/>
    <property type="match status" value="1"/>
</dbReference>
<dbReference type="SUPFAM" id="SSF46689">
    <property type="entry name" value="Homeodomain-like"/>
    <property type="match status" value="1"/>
</dbReference>
<keyword evidence="7" id="KW-1185">Reference proteome</keyword>
<dbReference type="GO" id="GO:0006355">
    <property type="term" value="P:regulation of DNA-templated transcription"/>
    <property type="evidence" value="ECO:0007669"/>
    <property type="project" value="InterPro"/>
</dbReference>
<evidence type="ECO:0000256" key="3">
    <source>
        <dbReference type="ARBA" id="ARBA00023015"/>
    </source>
</evidence>
<dbReference type="Pfam" id="PF02954">
    <property type="entry name" value="HTH_8"/>
    <property type="match status" value="1"/>
</dbReference>
<dbReference type="PATRIC" id="fig|33935.3.peg.3994"/>
<reference evidence="6 7" key="1">
    <citation type="submission" date="2015-07" db="EMBL/GenBank/DDBJ databases">
        <title>Genome sequencing project for genomic taxonomy and phylogenomics of Bacillus-like bacteria.</title>
        <authorList>
            <person name="Liu B."/>
            <person name="Wang J."/>
            <person name="Zhu Y."/>
            <person name="Liu G."/>
            <person name="Chen Q."/>
            <person name="Chen Z."/>
            <person name="Che J."/>
            <person name="Ge C."/>
            <person name="Shi H."/>
            <person name="Pan Z."/>
            <person name="Liu X."/>
        </authorList>
    </citation>
    <scope>NUCLEOTIDE SEQUENCE [LARGE SCALE GENOMIC DNA]</scope>
    <source>
        <strain evidence="6 7">DSM 54</strain>
    </source>
</reference>
<dbReference type="InterPro" id="IPR002197">
    <property type="entry name" value="HTH_Fis"/>
</dbReference>